<dbReference type="HOGENOM" id="CLU_067288_0_0_4"/>
<proteinExistence type="predicted"/>
<dbReference type="AlphaFoldDB" id="Q46MS3"/>
<evidence type="ECO:0000313" key="1">
    <source>
        <dbReference type="EMBL" id="AAZ65552.1"/>
    </source>
</evidence>
<keyword evidence="1" id="KW-0614">Plasmid</keyword>
<dbReference type="EMBL" id="CP000092">
    <property type="protein sequence ID" value="AAZ65552.1"/>
    <property type="molecule type" value="Genomic_DNA"/>
</dbReference>
<gene>
    <name evidence="1" type="ordered locus">Reut_C6246</name>
</gene>
<sequence>MVLPILVPDLIDPAPARVWIPRPSTDSAKPVAPLNRSPRARKPADLNMAVRIVTDRERAIVRILRPLGIGPLSRERATKAGELLGLHCSSVYRLRRRFLADPVASALIPHSSGPKVGDQHLAATVEKIVSDVLSDWLPRQRHLAHPLLVLCVEIRKRCAAASVSPPSRPTISRRWAAHRRAEAANSASVQLPFSKSSRACKTTVPNMTETAIATEREREIERVLRPLGTGPLSRQQATKAGELLGVHTSTIYRLRRIFLADPVASALIRHDPGPKAGERHLAAPVEKIVSNVLTDWLPRQRHLTHPLLELCVEIRKRCAVAGVSPPSRPTISRRWVAQRQAEAQSSVRVRVRR</sequence>
<organism evidence="1">
    <name type="scientific">Cupriavidus pinatubonensis (strain JMP 134 / LMG 1197)</name>
    <name type="common">Cupriavidus necator (strain JMP 134)</name>
    <dbReference type="NCBI Taxonomy" id="264198"/>
    <lineage>
        <taxon>Bacteria</taxon>
        <taxon>Pseudomonadati</taxon>
        <taxon>Pseudomonadota</taxon>
        <taxon>Betaproteobacteria</taxon>
        <taxon>Burkholderiales</taxon>
        <taxon>Burkholderiaceae</taxon>
        <taxon>Cupriavidus</taxon>
    </lineage>
</organism>
<accession>Q46MS3</accession>
<name>Q46MS3_CUPPJ</name>
<geneLocation type="plasmid" evidence="1">
    <name>megaplasmid</name>
</geneLocation>
<dbReference type="eggNOG" id="COG2801">
    <property type="taxonomic scope" value="Bacteria"/>
</dbReference>
<dbReference type="KEGG" id="reu:Reut_C6246"/>
<protein>
    <submittedName>
        <fullName evidence="1">Uncharacterized protein</fullName>
    </submittedName>
</protein>
<reference evidence="1" key="1">
    <citation type="submission" date="2005-08" db="EMBL/GenBank/DDBJ databases">
        <title>Complete sequence of a megaplasmid of Ralstonia eutropha JMP134.</title>
        <authorList>
            <person name="Copeland A."/>
            <person name="Lucas S."/>
            <person name="Lapidus A."/>
            <person name="Barry K."/>
            <person name="Detter J.C."/>
            <person name="Glavina T."/>
            <person name="Hammon N."/>
            <person name="Israni S."/>
            <person name="Pitluck S."/>
            <person name="Goltsman E."/>
            <person name="Martinez M."/>
            <person name="Vergez L."/>
            <person name="Larimer F."/>
            <person name="Land M."/>
            <person name="Lykidis A."/>
            <person name="Richardson P."/>
        </authorList>
    </citation>
    <scope>NUCLEOTIDE SEQUENCE [LARGE SCALE GENOMIC DNA]</scope>
    <source>
        <strain evidence="1">JMP134</strain>
        <plasmid evidence="1">megaplasmid</plasmid>
    </source>
</reference>